<dbReference type="Proteomes" id="UP000470771">
    <property type="component" value="Unassembled WGS sequence"/>
</dbReference>
<evidence type="ECO:0000259" key="1">
    <source>
        <dbReference type="Pfam" id="PF01814"/>
    </source>
</evidence>
<name>A0A6N9NJB7_9FLAO</name>
<gene>
    <name evidence="2" type="ORF">GQN54_07465</name>
</gene>
<protein>
    <recommendedName>
        <fullName evidence="1">Hemerythrin-like domain-containing protein</fullName>
    </recommendedName>
</protein>
<dbReference type="EMBL" id="WWNE01000006">
    <property type="protein sequence ID" value="NBG65954.1"/>
    <property type="molecule type" value="Genomic_DNA"/>
</dbReference>
<sequence length="123" mass="14371">MNQLNTLFQEHHKHLRLIESKDLAGIEINAIIENFKTQERFFEKTAGVSRSLDQLAEELKEEHTSIIELCNQLEEAEGASQALEILNVLGLLIKKHIRNEEHVYFEKVRNRFSEEQINGFLEI</sequence>
<dbReference type="InterPro" id="IPR012312">
    <property type="entry name" value="Hemerythrin-like"/>
</dbReference>
<dbReference type="Pfam" id="PF01814">
    <property type="entry name" value="Hemerythrin"/>
    <property type="match status" value="1"/>
</dbReference>
<organism evidence="2 3">
    <name type="scientific">Acidiluteibacter ferrifornacis</name>
    <dbReference type="NCBI Taxonomy" id="2692424"/>
    <lineage>
        <taxon>Bacteria</taxon>
        <taxon>Pseudomonadati</taxon>
        <taxon>Bacteroidota</taxon>
        <taxon>Flavobacteriia</taxon>
        <taxon>Flavobacteriales</taxon>
        <taxon>Cryomorphaceae</taxon>
        <taxon>Acidiluteibacter</taxon>
    </lineage>
</organism>
<proteinExistence type="predicted"/>
<comment type="caution">
    <text evidence="2">The sequence shown here is derived from an EMBL/GenBank/DDBJ whole genome shotgun (WGS) entry which is preliminary data.</text>
</comment>
<evidence type="ECO:0000313" key="2">
    <source>
        <dbReference type="EMBL" id="NBG65954.1"/>
    </source>
</evidence>
<keyword evidence="3" id="KW-1185">Reference proteome</keyword>
<dbReference type="AlphaFoldDB" id="A0A6N9NJB7"/>
<evidence type="ECO:0000313" key="3">
    <source>
        <dbReference type="Proteomes" id="UP000470771"/>
    </source>
</evidence>
<accession>A0A6N9NJB7</accession>
<feature type="domain" description="Hemerythrin-like" evidence="1">
    <location>
        <begin position="56"/>
        <end position="112"/>
    </location>
</feature>
<reference evidence="2 3" key="1">
    <citation type="submission" date="2019-12" db="EMBL/GenBank/DDBJ databases">
        <authorList>
            <person name="Zhao J."/>
        </authorList>
    </citation>
    <scope>NUCLEOTIDE SEQUENCE [LARGE SCALE GENOMIC DNA]</scope>
    <source>
        <strain evidence="2 3">S-15</strain>
    </source>
</reference>
<dbReference type="RefSeq" id="WP_160632907.1">
    <property type="nucleotide sequence ID" value="NZ_WWNE01000006.1"/>
</dbReference>